<proteinExistence type="predicted"/>
<organism evidence="2 3">
    <name type="scientific">Aetokthonos hydrillicola Thurmond2011</name>
    <dbReference type="NCBI Taxonomy" id="2712845"/>
    <lineage>
        <taxon>Bacteria</taxon>
        <taxon>Bacillati</taxon>
        <taxon>Cyanobacteriota</taxon>
        <taxon>Cyanophyceae</taxon>
        <taxon>Nostocales</taxon>
        <taxon>Hapalosiphonaceae</taxon>
        <taxon>Aetokthonos</taxon>
    </lineage>
</organism>
<sequence length="305" mass="34931">MSNKTVAAYITGYKDYAAINQCIKAISQQSYKVSAIFVLDNSPVSLIEGVNDKIFVNHQPSNIGIGEGLRIGLEWALSKGYDFLWTFDQDSIPTADCLETLLKAYDKFFNENYKISIIAPSSIDQRTNEVIKGVMFKCDRFVARDHIPTVDFYECDATITSGSLICLRVATSILPPRGDLFIDGIDLDYGLRLTQQGFKNLIVPSAIMYHSFGQPIKVRFFNREIFVQEYSALRHYYICRNHTYLSMHYAKGCYKLTSFLRRVKFLIRALAFIMLYDSQEKRIKIWACLLGTFHGLKGKLGKTWY</sequence>
<reference evidence="3" key="1">
    <citation type="journal article" date="2021" name="Science">
        <title>Hunting the eagle killer: A cyanobacterial neurotoxin causes vacuolar myelinopathy.</title>
        <authorList>
            <person name="Breinlinger S."/>
            <person name="Phillips T.J."/>
            <person name="Haram B.N."/>
            <person name="Mares J."/>
            <person name="Martinez Yerena J.A."/>
            <person name="Hrouzek P."/>
            <person name="Sobotka R."/>
            <person name="Henderson W.M."/>
            <person name="Schmieder P."/>
            <person name="Williams S.M."/>
            <person name="Lauderdale J.D."/>
            <person name="Wilde H.D."/>
            <person name="Gerrin W."/>
            <person name="Kust A."/>
            <person name="Washington J.W."/>
            <person name="Wagner C."/>
            <person name="Geier B."/>
            <person name="Liebeke M."/>
            <person name="Enke H."/>
            <person name="Niedermeyer T.H.J."/>
            <person name="Wilde S.B."/>
        </authorList>
    </citation>
    <scope>NUCLEOTIDE SEQUENCE [LARGE SCALE GENOMIC DNA]</scope>
    <source>
        <strain evidence="3">Thurmond2011</strain>
    </source>
</reference>
<dbReference type="CDD" id="cd02526">
    <property type="entry name" value="GT2_RfbF_like"/>
    <property type="match status" value="1"/>
</dbReference>
<comment type="caution">
    <text evidence="2">The sequence shown here is derived from an EMBL/GenBank/DDBJ whole genome shotgun (WGS) entry which is preliminary data.</text>
</comment>
<name>A0AAP5I6X9_9CYAN</name>
<keyword evidence="3" id="KW-1185">Reference proteome</keyword>
<dbReference type="Gene3D" id="3.90.550.10">
    <property type="entry name" value="Spore Coat Polysaccharide Biosynthesis Protein SpsA, Chain A"/>
    <property type="match status" value="1"/>
</dbReference>
<dbReference type="InterPro" id="IPR029044">
    <property type="entry name" value="Nucleotide-diphossugar_trans"/>
</dbReference>
<evidence type="ECO:0000313" key="3">
    <source>
        <dbReference type="Proteomes" id="UP000667802"/>
    </source>
</evidence>
<dbReference type="AlphaFoldDB" id="A0AAP5I6X9"/>
<accession>A0AAP5I6X9</accession>
<dbReference type="EMBL" id="JAALHA020000006">
    <property type="protein sequence ID" value="MDR9895844.1"/>
    <property type="molecule type" value="Genomic_DNA"/>
</dbReference>
<dbReference type="Proteomes" id="UP000667802">
    <property type="component" value="Unassembled WGS sequence"/>
</dbReference>
<dbReference type="RefSeq" id="WP_208339876.1">
    <property type="nucleotide sequence ID" value="NZ_CAWQFN010000577.1"/>
</dbReference>
<evidence type="ECO:0000313" key="2">
    <source>
        <dbReference type="EMBL" id="MDR9895844.1"/>
    </source>
</evidence>
<dbReference type="InterPro" id="IPR001173">
    <property type="entry name" value="Glyco_trans_2-like"/>
</dbReference>
<dbReference type="Pfam" id="PF00535">
    <property type="entry name" value="Glycos_transf_2"/>
    <property type="match status" value="1"/>
</dbReference>
<dbReference type="SUPFAM" id="SSF53448">
    <property type="entry name" value="Nucleotide-diphospho-sugar transferases"/>
    <property type="match status" value="1"/>
</dbReference>
<feature type="domain" description="Glycosyltransferase 2-like" evidence="1">
    <location>
        <begin position="13"/>
        <end position="108"/>
    </location>
</feature>
<evidence type="ECO:0000259" key="1">
    <source>
        <dbReference type="Pfam" id="PF00535"/>
    </source>
</evidence>
<protein>
    <submittedName>
        <fullName evidence="2">Glycosyltransferase family 2 protein</fullName>
    </submittedName>
</protein>
<gene>
    <name evidence="2" type="ORF">G7B40_014915</name>
</gene>